<gene>
    <name evidence="5" type="ORF">BYL167_LOCUS7723</name>
    <name evidence="3" type="ORF">CJN711_LOCUS37475</name>
    <name evidence="6" type="ORF">GIL414_LOCUS7778</name>
    <name evidence="2" type="ORF">KQP761_LOCUS4801</name>
    <name evidence="4" type="ORF">MBJ925_LOCUS11471</name>
    <name evidence="7" type="ORF">SMN809_LOCUS8991</name>
</gene>
<accession>A0A815DQZ3</accession>
<proteinExistence type="predicted"/>
<reference evidence="2" key="1">
    <citation type="submission" date="2021-02" db="EMBL/GenBank/DDBJ databases">
        <authorList>
            <person name="Nowell W R."/>
        </authorList>
    </citation>
    <scope>NUCLEOTIDE SEQUENCE</scope>
</reference>
<evidence type="ECO:0000313" key="3">
    <source>
        <dbReference type="EMBL" id="CAF1617943.1"/>
    </source>
</evidence>
<dbReference type="Proteomes" id="UP000663834">
    <property type="component" value="Unassembled WGS sequence"/>
</dbReference>
<dbReference type="Proteomes" id="UP000681720">
    <property type="component" value="Unassembled WGS sequence"/>
</dbReference>
<dbReference type="EMBL" id="CAJOBI010002832">
    <property type="protein sequence ID" value="CAF3946145.1"/>
    <property type="molecule type" value="Genomic_DNA"/>
</dbReference>
<dbReference type="PANTHER" id="PTHR33488">
    <property type="entry name" value="ZGC:162509"/>
    <property type="match status" value="1"/>
</dbReference>
<comment type="caution">
    <text evidence="2">The sequence shown here is derived from an EMBL/GenBank/DDBJ whole genome shotgun (WGS) entry which is preliminary data.</text>
</comment>
<evidence type="ECO:0000313" key="4">
    <source>
        <dbReference type="EMBL" id="CAF2041609.1"/>
    </source>
</evidence>
<dbReference type="EMBL" id="CAJNRE010005076">
    <property type="protein sequence ID" value="CAF2041609.1"/>
    <property type="molecule type" value="Genomic_DNA"/>
</dbReference>
<evidence type="ECO:0000313" key="7">
    <source>
        <dbReference type="EMBL" id="CAF3946145.1"/>
    </source>
</evidence>
<evidence type="ECO:0000313" key="8">
    <source>
        <dbReference type="Proteomes" id="UP000663834"/>
    </source>
</evidence>
<dbReference type="PANTHER" id="PTHR33488:SF2">
    <property type="entry name" value="EARLY ENDOSOME ANTIGEN 1-LIKE"/>
    <property type="match status" value="1"/>
</dbReference>
<dbReference type="EMBL" id="CAJNOW010001022">
    <property type="protein sequence ID" value="CAF1301709.1"/>
    <property type="molecule type" value="Genomic_DNA"/>
</dbReference>
<keyword evidence="1" id="KW-0732">Signal</keyword>
<dbReference type="EMBL" id="CAJOBJ010002422">
    <property type="protein sequence ID" value="CAF3925118.1"/>
    <property type="molecule type" value="Genomic_DNA"/>
</dbReference>
<dbReference type="EMBL" id="CAJNOV010018250">
    <property type="protein sequence ID" value="CAF1617943.1"/>
    <property type="molecule type" value="Genomic_DNA"/>
</dbReference>
<evidence type="ECO:0000313" key="5">
    <source>
        <dbReference type="EMBL" id="CAF3886488.1"/>
    </source>
</evidence>
<dbReference type="EMBL" id="CAJOBH010002034">
    <property type="protein sequence ID" value="CAF3886488.1"/>
    <property type="molecule type" value="Genomic_DNA"/>
</dbReference>
<protein>
    <submittedName>
        <fullName evidence="2">Uncharacterized protein</fullName>
    </submittedName>
</protein>
<dbReference type="AlphaFoldDB" id="A0A815DQZ3"/>
<feature type="chain" id="PRO_5036227226" evidence="1">
    <location>
        <begin position="16"/>
        <end position="661"/>
    </location>
</feature>
<evidence type="ECO:0000313" key="2">
    <source>
        <dbReference type="EMBL" id="CAF1301709.1"/>
    </source>
</evidence>
<name>A0A815DQZ3_9BILA</name>
<dbReference type="OrthoDB" id="5406275at2759"/>
<evidence type="ECO:0000313" key="6">
    <source>
        <dbReference type="EMBL" id="CAF3925118.1"/>
    </source>
</evidence>
<dbReference type="Proteomes" id="UP000676336">
    <property type="component" value="Unassembled WGS sequence"/>
</dbReference>
<feature type="signal peptide" evidence="1">
    <location>
        <begin position="1"/>
        <end position="15"/>
    </location>
</feature>
<dbReference type="Proteomes" id="UP000663824">
    <property type="component" value="Unassembled WGS sequence"/>
</dbReference>
<dbReference type="Proteomes" id="UP000681967">
    <property type="component" value="Unassembled WGS sequence"/>
</dbReference>
<dbReference type="Proteomes" id="UP000663855">
    <property type="component" value="Unassembled WGS sequence"/>
</dbReference>
<sequence length="661" mass="74329">MRLIICLLCIPIILGSKQLKLTDLAVVSSNIDPVVDQAVIDKAWEDSMVIAPATINLLGQVMVVASKVDVAFKRNVSNYQYKYIRYPDSFRATLLQISNDGYRAFLGAHSAMNRIQLYMQQIPRHFKTIIKLLTSKSSPKLISRLLPRTIDNIERIGQTCIVLANGTEKSFVTVMDLLGEVLETTEVTRLSTETDLSEKSIALNVTRTLHADMKREEEVRRQHYEEVRQAVRVAQDQYSRALNEIPTGWKGLGMDLCRVGISVLKAFSNILSLGQMSSERSFSGIKKMSGGGTTNSFDNSQIFIFVSRFAQSLDSFIQNISSNVNQTADKNGLNTFKIVFGAYANMVDNAPYSNTKMKASQLIQRAIQSVDQALANPNFDIKTQFQNLANEARPFIAAEQLSSNNNAPISIESGSGDSSNNELFKAQLAQARLSQLEKISVEHHTSSLALMDQVRVLSAKLVEYQGRVVHLEEVVKMLREALHFLGLLRKNWHTLVEFFTNFSSRVTVGFGETLKTFLDTLSLTNDPELIAVDRTNILELLNGNSVNLHRESYTLFIMARTYFDVSQRYLMPRLAGLSLMLLAENDDERKRLLTELHNNTLEVQAQVTKLIDERNQIFRKFIGDKRAELNEKIDGQAADGNEIAAIQEGEKLLQYENTLHT</sequence>
<evidence type="ECO:0000256" key="1">
    <source>
        <dbReference type="SAM" id="SignalP"/>
    </source>
</evidence>
<organism evidence="2 8">
    <name type="scientific">Rotaria magnacalcarata</name>
    <dbReference type="NCBI Taxonomy" id="392030"/>
    <lineage>
        <taxon>Eukaryota</taxon>
        <taxon>Metazoa</taxon>
        <taxon>Spiralia</taxon>
        <taxon>Gnathifera</taxon>
        <taxon>Rotifera</taxon>
        <taxon>Eurotatoria</taxon>
        <taxon>Bdelloidea</taxon>
        <taxon>Philodinida</taxon>
        <taxon>Philodinidae</taxon>
        <taxon>Rotaria</taxon>
    </lineage>
</organism>